<feature type="domain" description="Membrane insertase YidC N-terminal" evidence="16">
    <location>
        <begin position="73"/>
        <end position="353"/>
    </location>
</feature>
<dbReference type="NCBIfam" id="NF002353">
    <property type="entry name" value="PRK01318.1-4"/>
    <property type="match status" value="1"/>
</dbReference>
<feature type="transmembrane region" description="Helical" evidence="13">
    <location>
        <begin position="365"/>
        <end position="385"/>
    </location>
</feature>
<reference evidence="17 18" key="1">
    <citation type="submission" date="2016-10" db="EMBL/GenBank/DDBJ databases">
        <authorList>
            <person name="de Groot N.N."/>
        </authorList>
    </citation>
    <scope>NUCLEOTIDE SEQUENCE [LARGE SCALE GENOMIC DNA]</scope>
    <source>
        <strain evidence="17 18">DSM 17925</strain>
    </source>
</reference>
<evidence type="ECO:0000256" key="13">
    <source>
        <dbReference type="HAMAP-Rule" id="MF_01810"/>
    </source>
</evidence>
<dbReference type="InterPro" id="IPR038221">
    <property type="entry name" value="YidC_periplasmic_sf"/>
</dbReference>
<evidence type="ECO:0000256" key="12">
    <source>
        <dbReference type="ARBA" id="ARBA00033342"/>
    </source>
</evidence>
<keyword evidence="6 13" id="KW-0812">Transmembrane</keyword>
<comment type="similarity">
    <text evidence="2 13">Belongs to the OXA1/ALB3/YidC family. Type 1 subfamily.</text>
</comment>
<evidence type="ECO:0000259" key="15">
    <source>
        <dbReference type="Pfam" id="PF02096"/>
    </source>
</evidence>
<dbReference type="NCBIfam" id="TIGR03593">
    <property type="entry name" value="yidC_nterm"/>
    <property type="match status" value="1"/>
</dbReference>
<dbReference type="NCBIfam" id="TIGR03592">
    <property type="entry name" value="yidC_oxa1_cterm"/>
    <property type="match status" value="1"/>
</dbReference>
<dbReference type="PANTHER" id="PTHR12428:SF65">
    <property type="entry name" value="CYTOCHROME C OXIDASE ASSEMBLY PROTEIN COX18, MITOCHONDRIAL"/>
    <property type="match status" value="1"/>
</dbReference>
<comment type="subunit">
    <text evidence="13">Interacts with the Sec translocase complex via SecD. Specifically interacts with transmembrane segments of nascent integral membrane proteins during membrane integration.</text>
</comment>
<keyword evidence="5 13" id="KW-1003">Cell membrane</keyword>
<keyword evidence="18" id="KW-1185">Reference proteome</keyword>
<dbReference type="STRING" id="364200.SAMN04488515_3606"/>
<evidence type="ECO:0000256" key="14">
    <source>
        <dbReference type="SAM" id="MobiDB-lite"/>
    </source>
</evidence>
<evidence type="ECO:0000256" key="9">
    <source>
        <dbReference type="ARBA" id="ARBA00023136"/>
    </source>
</evidence>
<dbReference type="Proteomes" id="UP000199167">
    <property type="component" value="Unassembled WGS sequence"/>
</dbReference>
<feature type="domain" description="Membrane insertase YidC/Oxa/ALB C-terminal" evidence="15">
    <location>
        <begin position="365"/>
        <end position="568"/>
    </location>
</feature>
<keyword evidence="4 13" id="KW-0813">Transport</keyword>
<protein>
    <recommendedName>
        <fullName evidence="3 13">Membrane protein insertase YidC</fullName>
    </recommendedName>
    <alternativeName>
        <fullName evidence="12 13">Foldase YidC</fullName>
    </alternativeName>
    <alternativeName>
        <fullName evidence="11 13">Membrane integrase YidC</fullName>
    </alternativeName>
    <alternativeName>
        <fullName evidence="13">Membrane protein YidC</fullName>
    </alternativeName>
</protein>
<dbReference type="InterPro" id="IPR028055">
    <property type="entry name" value="YidC/Oxa/ALB_C"/>
</dbReference>
<evidence type="ECO:0000256" key="10">
    <source>
        <dbReference type="ARBA" id="ARBA00023186"/>
    </source>
</evidence>
<evidence type="ECO:0000256" key="8">
    <source>
        <dbReference type="ARBA" id="ARBA00022989"/>
    </source>
</evidence>
<evidence type="ECO:0000256" key="1">
    <source>
        <dbReference type="ARBA" id="ARBA00004429"/>
    </source>
</evidence>
<evidence type="ECO:0000313" key="17">
    <source>
        <dbReference type="EMBL" id="SEW47403.1"/>
    </source>
</evidence>
<dbReference type="GO" id="GO:0032977">
    <property type="term" value="F:membrane insertase activity"/>
    <property type="evidence" value="ECO:0007669"/>
    <property type="project" value="InterPro"/>
</dbReference>
<evidence type="ECO:0000259" key="16">
    <source>
        <dbReference type="Pfam" id="PF14849"/>
    </source>
</evidence>
<dbReference type="Pfam" id="PF14849">
    <property type="entry name" value="YidC_periplas"/>
    <property type="match status" value="1"/>
</dbReference>
<feature type="transmembrane region" description="Helical" evidence="13">
    <location>
        <begin position="494"/>
        <end position="513"/>
    </location>
</feature>
<dbReference type="CDD" id="cd19961">
    <property type="entry name" value="EcYidC-like_peri"/>
    <property type="match status" value="1"/>
</dbReference>
<dbReference type="Pfam" id="PF02096">
    <property type="entry name" value="60KD_IMP"/>
    <property type="match status" value="1"/>
</dbReference>
<comment type="subcellular location">
    <subcellularLocation>
        <location evidence="1">Cell inner membrane</location>
        <topology evidence="1">Multi-pass membrane protein</topology>
    </subcellularLocation>
    <subcellularLocation>
        <location evidence="13">Cell membrane</location>
        <topology evidence="13">Multi-pass membrane protein</topology>
    </subcellularLocation>
</comment>
<evidence type="ECO:0000256" key="4">
    <source>
        <dbReference type="ARBA" id="ARBA00022448"/>
    </source>
</evidence>
<dbReference type="GO" id="GO:0015031">
    <property type="term" value="P:protein transport"/>
    <property type="evidence" value="ECO:0007669"/>
    <property type="project" value="UniProtKB-KW"/>
</dbReference>
<dbReference type="PRINTS" id="PR01900">
    <property type="entry name" value="YIDCPROTEIN"/>
</dbReference>
<keyword evidence="7 13" id="KW-0653">Protein transport</keyword>
<evidence type="ECO:0000256" key="6">
    <source>
        <dbReference type="ARBA" id="ARBA00022692"/>
    </source>
</evidence>
<dbReference type="GO" id="GO:0005886">
    <property type="term" value="C:plasma membrane"/>
    <property type="evidence" value="ECO:0007669"/>
    <property type="project" value="UniProtKB-SubCell"/>
</dbReference>
<sequence length="596" mass="66807">MDEQNRNLILATALSFLVILVWFWLFPPEEPVEPVAGDTATEQLDPAVPTATTNEATSETVAPTASEAAEAPRVAVETGEFTGSVSLQGARIDDLSLTNYRQTIEPNSDIVRLLKPVGENDAYSAVFGWTGDADVVPNDETIWTLSEGETLTPDTPITLTWDNGQGQVFTTKISVDETFMFTYEQSVANAAEATFSSRPYGLLRRHSEPDNLKNFFILHEGLVRMADGELTEVDYDDVVDFGRSADEAKVDVSENGWIGWTDHYWMTTLIPDQSAPFTANVRYFESRDIYQAEAIMPQQDVASGASATVTTRLFAGAKEWEAIREYQNDESVDGFIDSIDWGWFFFLTKPIFALLHWLNAVIGNMGWAIIALTVILKAIVLPLAYKSYVSMARMKELQPEMEALKEKHGEDRTAMQQGMMKLYKEKKVNPAAGCLPILIQIPIFFSLYKVIFVTIELRHAPWFGWIRDLSAPDPSTIFNLFGILPWDALPQDSFLSLIFIGILPILLGISMWLQQKLNPAPTDPTQQMIFAWMPWVFMFMLGSFASGLVIYWIANNTITFIQQYAIMRSHGAKPDVFGNIKSGFNKKKEAEAAKDK</sequence>
<keyword evidence="8 13" id="KW-1133">Transmembrane helix</keyword>
<evidence type="ECO:0000256" key="7">
    <source>
        <dbReference type="ARBA" id="ARBA00022927"/>
    </source>
</evidence>
<dbReference type="PRINTS" id="PR00701">
    <property type="entry name" value="60KDINNERMP"/>
</dbReference>
<dbReference type="InterPro" id="IPR028053">
    <property type="entry name" value="Membr_insert_YidC_N"/>
</dbReference>
<keyword evidence="9 13" id="KW-0472">Membrane</keyword>
<evidence type="ECO:0000256" key="2">
    <source>
        <dbReference type="ARBA" id="ARBA00010527"/>
    </source>
</evidence>
<dbReference type="PANTHER" id="PTHR12428">
    <property type="entry name" value="OXA1"/>
    <property type="match status" value="1"/>
</dbReference>
<dbReference type="HAMAP" id="MF_01810">
    <property type="entry name" value="YidC_type1"/>
    <property type="match status" value="1"/>
</dbReference>
<dbReference type="InterPro" id="IPR019998">
    <property type="entry name" value="Membr_insert_YidC"/>
</dbReference>
<dbReference type="InterPro" id="IPR047196">
    <property type="entry name" value="YidC_ALB_C"/>
</dbReference>
<evidence type="ECO:0000313" key="18">
    <source>
        <dbReference type="Proteomes" id="UP000199167"/>
    </source>
</evidence>
<evidence type="ECO:0000256" key="11">
    <source>
        <dbReference type="ARBA" id="ARBA00033245"/>
    </source>
</evidence>
<dbReference type="AlphaFoldDB" id="A0A1I0RZW9"/>
<gene>
    <name evidence="13" type="primary">yidC</name>
    <name evidence="17" type="ORF">SAMN04488515_3606</name>
</gene>
<dbReference type="OrthoDB" id="9780552at2"/>
<proteinExistence type="inferred from homology"/>
<feature type="compositionally biased region" description="Polar residues" evidence="14">
    <location>
        <begin position="51"/>
        <end position="63"/>
    </location>
</feature>
<accession>A0A1I0RZW9</accession>
<feature type="region of interest" description="Disordered" evidence="14">
    <location>
        <begin position="51"/>
        <end position="70"/>
    </location>
</feature>
<keyword evidence="10 13" id="KW-0143">Chaperone</keyword>
<dbReference type="Gene3D" id="2.70.98.90">
    <property type="match status" value="1"/>
</dbReference>
<comment type="function">
    <text evidence="13">Required for the insertion and/or proper folding and/or complex formation of integral membrane proteins into the membrane. Involved in integration of membrane proteins that insert both dependently and independently of the Sec translocase complex, as well as at least some lipoproteins. Aids folding of multispanning membrane proteins.</text>
</comment>
<dbReference type="GO" id="GO:0051205">
    <property type="term" value="P:protein insertion into membrane"/>
    <property type="evidence" value="ECO:0007669"/>
    <property type="project" value="TreeGrafter"/>
</dbReference>
<evidence type="ECO:0000256" key="3">
    <source>
        <dbReference type="ARBA" id="ARBA00015325"/>
    </source>
</evidence>
<feature type="transmembrane region" description="Helical" evidence="13">
    <location>
        <begin position="534"/>
        <end position="554"/>
    </location>
</feature>
<evidence type="ECO:0000256" key="5">
    <source>
        <dbReference type="ARBA" id="ARBA00022475"/>
    </source>
</evidence>
<feature type="transmembrane region" description="Helical" evidence="13">
    <location>
        <begin position="7"/>
        <end position="25"/>
    </location>
</feature>
<organism evidence="17 18">
    <name type="scientific">Cognatiyoonia koreensis</name>
    <dbReference type="NCBI Taxonomy" id="364200"/>
    <lineage>
        <taxon>Bacteria</taxon>
        <taxon>Pseudomonadati</taxon>
        <taxon>Pseudomonadota</taxon>
        <taxon>Alphaproteobacteria</taxon>
        <taxon>Rhodobacterales</taxon>
        <taxon>Paracoccaceae</taxon>
        <taxon>Cognatiyoonia</taxon>
    </lineage>
</organism>
<name>A0A1I0RZW9_9RHOB</name>
<dbReference type="CDD" id="cd20070">
    <property type="entry name" value="5TM_YidC_Alb3"/>
    <property type="match status" value="1"/>
</dbReference>
<dbReference type="EMBL" id="FOIZ01000003">
    <property type="protein sequence ID" value="SEW47403.1"/>
    <property type="molecule type" value="Genomic_DNA"/>
</dbReference>
<dbReference type="RefSeq" id="WP_089997308.1">
    <property type="nucleotide sequence ID" value="NZ_FOIZ01000003.1"/>
</dbReference>
<dbReference type="InterPro" id="IPR001708">
    <property type="entry name" value="YidC/ALB3/OXA1/COX18"/>
</dbReference>